<evidence type="ECO:0000313" key="2">
    <source>
        <dbReference type="Proteomes" id="UP000307720"/>
    </source>
</evidence>
<protein>
    <submittedName>
        <fullName evidence="1">Aliphatic sulfonate ABC transporter substrate-binding protein</fullName>
    </submittedName>
</protein>
<dbReference type="Proteomes" id="UP000307720">
    <property type="component" value="Unassembled WGS sequence"/>
</dbReference>
<gene>
    <name evidence="1" type="ORF">E5357_04920</name>
</gene>
<reference evidence="1" key="1">
    <citation type="submission" date="2019-04" db="EMBL/GenBank/DDBJ databases">
        <title>Microbes associate with the intestines of laboratory mice.</title>
        <authorList>
            <person name="Navarre W."/>
            <person name="Wong E."/>
            <person name="Huang K."/>
            <person name="Tropini C."/>
            <person name="Ng K."/>
            <person name="Yu B."/>
        </authorList>
    </citation>
    <scope>NUCLEOTIDE SEQUENCE</scope>
    <source>
        <strain evidence="1">NM72_1-8</strain>
    </source>
</reference>
<accession>A0AC61R1G0</accession>
<dbReference type="EMBL" id="SRZB01000006">
    <property type="protein sequence ID" value="TGX99623.1"/>
    <property type="molecule type" value="Genomic_DNA"/>
</dbReference>
<organism evidence="1 2">
    <name type="scientific">Hominisplanchenecus murintestinalis</name>
    <dbReference type="NCBI Taxonomy" id="2941517"/>
    <lineage>
        <taxon>Bacteria</taxon>
        <taxon>Bacillati</taxon>
        <taxon>Bacillota</taxon>
        <taxon>Clostridia</taxon>
        <taxon>Lachnospirales</taxon>
        <taxon>Lachnospiraceae</taxon>
        <taxon>Hominisplanchenecus</taxon>
    </lineage>
</organism>
<proteinExistence type="predicted"/>
<keyword evidence="2" id="KW-1185">Reference proteome</keyword>
<sequence length="335" mass="35588">MKKHRANVFLALGAAVMLAGCGSGKGEGTQLRMACFPNITHAQALVMKNGNILESKLGDEYEVTWNTFTAGSSEVEAIFAGEVDIGYIGPVPAINGNVKSEGDVTVIANAADAGAVLVKGSDSDIESVSDLAGKTVAIPQIGNTQHLCLLNLLSENQLAPVSAGGTVEVVAVENANLQNMFDQGTVDAALVPEPWGTILTASDNVDLLLDYQDIYLNGDYPVAVVVVRNEYMEEHPEVVEEFLKAHQEVTNEINNNLESSADAMISELEALTGHAYEKETVLGAFSRTNVTTSLNQEALYKFADTSYEQGFISALPEDGFINTALSEQIAADIGE</sequence>
<evidence type="ECO:0000313" key="1">
    <source>
        <dbReference type="EMBL" id="TGX99623.1"/>
    </source>
</evidence>
<name>A0AC61R1G0_9FIRM</name>
<comment type="caution">
    <text evidence="1">The sequence shown here is derived from an EMBL/GenBank/DDBJ whole genome shotgun (WGS) entry which is preliminary data.</text>
</comment>